<dbReference type="PROSITE" id="PS50001">
    <property type="entry name" value="SH2"/>
    <property type="match status" value="1"/>
</dbReference>
<dbReference type="PANTHER" id="PTHR46559">
    <property type="entry name" value="TYROSINE-PROTEIN PHOSPHATASE NON-RECEPTOR TYPE 11"/>
    <property type="match status" value="1"/>
</dbReference>
<dbReference type="GO" id="GO:0070374">
    <property type="term" value="P:positive regulation of ERK1 and ERK2 cascade"/>
    <property type="evidence" value="ECO:0007669"/>
    <property type="project" value="TreeGrafter"/>
</dbReference>
<reference evidence="4 5" key="2">
    <citation type="submission" date="2018-11" db="EMBL/GenBank/DDBJ databases">
        <authorList>
            <consortium name="Pathogen Informatics"/>
        </authorList>
    </citation>
    <scope>NUCLEOTIDE SEQUENCE [LARGE SCALE GENOMIC DNA]</scope>
    <source>
        <strain evidence="4">Dakar</strain>
        <strain evidence="5">Dakar, Senegal</strain>
    </source>
</reference>
<dbReference type="EMBL" id="UZAK01006277">
    <property type="protein sequence ID" value="VDO89885.1"/>
    <property type="molecule type" value="Genomic_DNA"/>
</dbReference>
<evidence type="ECO:0000313" key="5">
    <source>
        <dbReference type="Proteomes" id="UP000279833"/>
    </source>
</evidence>
<organism evidence="6">
    <name type="scientific">Schistosoma curassoni</name>
    <dbReference type="NCBI Taxonomy" id="6186"/>
    <lineage>
        <taxon>Eukaryota</taxon>
        <taxon>Metazoa</taxon>
        <taxon>Spiralia</taxon>
        <taxon>Lophotrochozoa</taxon>
        <taxon>Platyhelminthes</taxon>
        <taxon>Trematoda</taxon>
        <taxon>Digenea</taxon>
        <taxon>Strigeidida</taxon>
        <taxon>Schistosomatoidea</taxon>
        <taxon>Schistosomatidae</taxon>
        <taxon>Schistosoma</taxon>
    </lineage>
</organism>
<reference evidence="6" key="1">
    <citation type="submission" date="2016-06" db="UniProtKB">
        <authorList>
            <consortium name="WormBaseParasite"/>
        </authorList>
    </citation>
    <scope>IDENTIFICATION</scope>
</reference>
<dbReference type="PRINTS" id="PR00401">
    <property type="entry name" value="SH2DOMAIN"/>
</dbReference>
<dbReference type="SUPFAM" id="SSF55550">
    <property type="entry name" value="SH2 domain"/>
    <property type="match status" value="1"/>
</dbReference>
<dbReference type="Gene3D" id="3.30.505.10">
    <property type="entry name" value="SH2 domain"/>
    <property type="match status" value="1"/>
</dbReference>
<keyword evidence="5" id="KW-1185">Reference proteome</keyword>
<keyword evidence="2" id="KW-0472">Membrane</keyword>
<proteinExistence type="predicted"/>
<sequence length="177" mass="20137">MASLFSRIRLPWSHINLRIQGLQFEVVNQIHAIYHSQNIYLVTNMKSLNIIFVQCTNILIVLLFYSWFHGKITGKEAEKMLLERGKPDCFLVRESVHRPGSYVLSVLTGEQVAHIMIHGKPNGMYDVGGGHQFSSLKELIDFYTNTPMVEKNGGLVSLKQVNQKLIYSPKKSMASQT</sequence>
<evidence type="ECO:0000313" key="4">
    <source>
        <dbReference type="EMBL" id="VDO89885.1"/>
    </source>
</evidence>
<keyword evidence="1" id="KW-0727">SH2 domain</keyword>
<feature type="transmembrane region" description="Helical" evidence="2">
    <location>
        <begin position="48"/>
        <end position="68"/>
    </location>
</feature>
<keyword evidence="2" id="KW-1133">Transmembrane helix</keyword>
<evidence type="ECO:0000256" key="1">
    <source>
        <dbReference type="PROSITE-ProRule" id="PRU00191"/>
    </source>
</evidence>
<dbReference type="PANTHER" id="PTHR46559:SF7">
    <property type="entry name" value="PROTEIN-TYROSINE-PHOSPHATASE"/>
    <property type="match status" value="1"/>
</dbReference>
<dbReference type="GO" id="GO:0005737">
    <property type="term" value="C:cytoplasm"/>
    <property type="evidence" value="ECO:0007669"/>
    <property type="project" value="TreeGrafter"/>
</dbReference>
<dbReference type="CDD" id="cd09931">
    <property type="entry name" value="SH2_C-SH2_SHP_like"/>
    <property type="match status" value="1"/>
</dbReference>
<evidence type="ECO:0000256" key="2">
    <source>
        <dbReference type="SAM" id="Phobius"/>
    </source>
</evidence>
<dbReference type="AlphaFoldDB" id="A0A183JPG1"/>
<dbReference type="InterPro" id="IPR000980">
    <property type="entry name" value="SH2"/>
</dbReference>
<dbReference type="Pfam" id="PF00017">
    <property type="entry name" value="SH2"/>
    <property type="match status" value="1"/>
</dbReference>
<dbReference type="SMART" id="SM00252">
    <property type="entry name" value="SH2"/>
    <property type="match status" value="1"/>
</dbReference>
<accession>A0A183JPG1</accession>
<evidence type="ECO:0000259" key="3">
    <source>
        <dbReference type="PROSITE" id="PS50001"/>
    </source>
</evidence>
<dbReference type="WBParaSite" id="SCUD_0000459801-mRNA-1">
    <property type="protein sequence ID" value="SCUD_0000459801-mRNA-1"/>
    <property type="gene ID" value="SCUD_0000459801"/>
</dbReference>
<dbReference type="InterPro" id="IPR036860">
    <property type="entry name" value="SH2_dom_sf"/>
</dbReference>
<gene>
    <name evidence="4" type="ORF">SCUD_LOCUS4598</name>
</gene>
<dbReference type="Proteomes" id="UP000279833">
    <property type="component" value="Unassembled WGS sequence"/>
</dbReference>
<name>A0A183JPG1_9TREM</name>
<keyword evidence="2" id="KW-0812">Transmembrane</keyword>
<evidence type="ECO:0000313" key="6">
    <source>
        <dbReference type="WBParaSite" id="SCUD_0000459801-mRNA-1"/>
    </source>
</evidence>
<protein>
    <submittedName>
        <fullName evidence="6">SH2 domain-containing protein</fullName>
    </submittedName>
</protein>
<dbReference type="GO" id="GO:0030971">
    <property type="term" value="F:receptor tyrosine kinase binding"/>
    <property type="evidence" value="ECO:0007669"/>
    <property type="project" value="TreeGrafter"/>
</dbReference>
<dbReference type="GO" id="GO:0050839">
    <property type="term" value="F:cell adhesion molecule binding"/>
    <property type="evidence" value="ECO:0007669"/>
    <property type="project" value="TreeGrafter"/>
</dbReference>
<dbReference type="GO" id="GO:0004726">
    <property type="term" value="F:non-membrane spanning protein tyrosine phosphatase activity"/>
    <property type="evidence" value="ECO:0007669"/>
    <property type="project" value="TreeGrafter"/>
</dbReference>
<feature type="domain" description="SH2" evidence="3">
    <location>
        <begin position="67"/>
        <end position="170"/>
    </location>
</feature>
<dbReference type="STRING" id="6186.A0A183JPG1"/>